<evidence type="ECO:0000256" key="1">
    <source>
        <dbReference type="SAM" id="Phobius"/>
    </source>
</evidence>
<evidence type="ECO:0000313" key="3">
    <source>
        <dbReference type="Proteomes" id="UP000244810"/>
    </source>
</evidence>
<accession>A0A2T7URR2</accession>
<dbReference type="Proteomes" id="UP000244810">
    <property type="component" value="Unassembled WGS sequence"/>
</dbReference>
<name>A0A2T7URR2_9RHOB</name>
<feature type="transmembrane region" description="Helical" evidence="1">
    <location>
        <begin position="172"/>
        <end position="192"/>
    </location>
</feature>
<gene>
    <name evidence="2" type="ORF">DDE23_11370</name>
</gene>
<dbReference type="EMBL" id="QDDR01000005">
    <property type="protein sequence ID" value="PVE47433.1"/>
    <property type="molecule type" value="Genomic_DNA"/>
</dbReference>
<dbReference type="AlphaFoldDB" id="A0A2T7URR2"/>
<feature type="transmembrane region" description="Helical" evidence="1">
    <location>
        <begin position="75"/>
        <end position="96"/>
    </location>
</feature>
<organism evidence="2 3">
    <name type="scientific">Pararhodobacter aggregans</name>
    <dbReference type="NCBI Taxonomy" id="404875"/>
    <lineage>
        <taxon>Bacteria</taxon>
        <taxon>Pseudomonadati</taxon>
        <taxon>Pseudomonadota</taxon>
        <taxon>Alphaproteobacteria</taxon>
        <taxon>Rhodobacterales</taxon>
        <taxon>Paracoccaceae</taxon>
        <taxon>Pararhodobacter</taxon>
    </lineage>
</organism>
<proteinExistence type="predicted"/>
<protein>
    <submittedName>
        <fullName evidence="2">Uncharacterized protein</fullName>
    </submittedName>
</protein>
<reference evidence="2 3" key="1">
    <citation type="journal article" date="2011" name="Syst. Appl. Microbiol.">
        <title>Defluviimonas denitrificans gen. nov., sp. nov., and Pararhodobacter aggregans gen. nov., sp. nov., non-phototrophic Rhodobacteraceae from the biofilter of a marine aquaculture.</title>
        <authorList>
            <person name="Foesel B.U."/>
            <person name="Drake H.L."/>
            <person name="Schramm A."/>
        </authorList>
    </citation>
    <scope>NUCLEOTIDE SEQUENCE [LARGE SCALE GENOMIC DNA]</scope>
    <source>
        <strain evidence="2 3">D1-19</strain>
    </source>
</reference>
<sequence length="195" mass="19181">MMTGSELSLVLILILLVRTLLIASPWPAALLVAASAAGGGLARGLAAAAGVVLAVLGWTLLGWSGLAGGVPGGRWLTALSALVLLGLAGAAARAALGRAAQGPGSAAVAIGLAALVHGTQPGVALRWASEPGQIADLGWSALPGLALVAALYAALAYGLSRPRPRAAYASHARILQSVLAGLYLLGALIALLRLA</sequence>
<feature type="transmembrane region" description="Helical" evidence="1">
    <location>
        <begin position="44"/>
        <end position="63"/>
    </location>
</feature>
<comment type="caution">
    <text evidence="2">The sequence shown here is derived from an EMBL/GenBank/DDBJ whole genome shotgun (WGS) entry which is preliminary data.</text>
</comment>
<keyword evidence="3" id="KW-1185">Reference proteome</keyword>
<feature type="transmembrane region" description="Helical" evidence="1">
    <location>
        <begin position="137"/>
        <end position="160"/>
    </location>
</feature>
<dbReference type="RefSeq" id="WP_107753796.1">
    <property type="nucleotide sequence ID" value="NZ_QBKF01000010.1"/>
</dbReference>
<keyword evidence="1" id="KW-0812">Transmembrane</keyword>
<keyword evidence="1" id="KW-1133">Transmembrane helix</keyword>
<evidence type="ECO:0000313" key="2">
    <source>
        <dbReference type="EMBL" id="PVE47433.1"/>
    </source>
</evidence>
<keyword evidence="1" id="KW-0472">Membrane</keyword>